<accession>A0A9P8IK02</accession>
<organism evidence="1 2">
    <name type="scientific">Trichoglossum hirsutum</name>
    <dbReference type="NCBI Taxonomy" id="265104"/>
    <lineage>
        <taxon>Eukaryota</taxon>
        <taxon>Fungi</taxon>
        <taxon>Dikarya</taxon>
        <taxon>Ascomycota</taxon>
        <taxon>Pezizomycotina</taxon>
        <taxon>Geoglossomycetes</taxon>
        <taxon>Geoglossales</taxon>
        <taxon>Geoglossaceae</taxon>
        <taxon>Trichoglossum</taxon>
    </lineage>
</organism>
<dbReference type="EMBL" id="JAGHQM010001561">
    <property type="protein sequence ID" value="KAH0553183.1"/>
    <property type="molecule type" value="Genomic_DNA"/>
</dbReference>
<dbReference type="Proteomes" id="UP000750711">
    <property type="component" value="Unassembled WGS sequence"/>
</dbReference>
<protein>
    <submittedName>
        <fullName evidence="1">Uncharacterized protein</fullName>
    </submittedName>
</protein>
<name>A0A9P8IK02_9PEZI</name>
<comment type="caution">
    <text evidence="1">The sequence shown here is derived from an EMBL/GenBank/DDBJ whole genome shotgun (WGS) entry which is preliminary data.</text>
</comment>
<evidence type="ECO:0000313" key="1">
    <source>
        <dbReference type="EMBL" id="KAH0553183.1"/>
    </source>
</evidence>
<evidence type="ECO:0000313" key="2">
    <source>
        <dbReference type="Proteomes" id="UP000750711"/>
    </source>
</evidence>
<proteinExistence type="predicted"/>
<reference evidence="1" key="1">
    <citation type="submission" date="2021-03" db="EMBL/GenBank/DDBJ databases">
        <title>Comparative genomics and phylogenomic investigation of the class Geoglossomycetes provide insights into ecological specialization and systematics.</title>
        <authorList>
            <person name="Melie T."/>
            <person name="Pirro S."/>
            <person name="Miller A.N."/>
            <person name="Quandt A."/>
        </authorList>
    </citation>
    <scope>NUCLEOTIDE SEQUENCE</scope>
    <source>
        <strain evidence="1">CAQ_001_2017</strain>
    </source>
</reference>
<dbReference type="AlphaFoldDB" id="A0A9P8IK02"/>
<gene>
    <name evidence="1" type="ORF">GP486_006637</name>
</gene>
<sequence length="501" mass="56042">MTDNINGGERLLECLGPFVSLFVILLRKFGKLGETGTGRCAARHVIERGKGTMGPGEGNGWDDELSWEMGRRAMAPLPLRIRKKKPRLSADSGVVTTETADANMEEVPPGTEHQQGCYWQSDGWQRFKDMVDSSRAGSVVSLSRASIEIKTQDDQPEVVGMDLEPLQRVRMGIFSDEGFSKHVEATGSPSEVTALGKLIGEVKVMGDVDCQSQGTTGKRRRTPSDHMSWFVRFLSDVESHQSSANRTATASPCIPPVLSNTFLASLWIRERMRDRWEEMYRVTLAPQRAEMRLRMQMTRNAADRQRVIAERRRLMRRSLKKVVASELSEIARALRQSLEAPAREIDGLYDLFLAQQQLLLLHTHASLHPLVSIRDQHHSSLAHALGQATPPLLTQLDAIDSLLDIGLRTVAAMVTRINRVGAKDVRDVTEREQEVKRRLENPGVAVGYLEKVGEDLEFLRLWAKTVEVGFKDVEDELAGFAGRVVDLYGLDEACVVFAECW</sequence>
<keyword evidence="2" id="KW-1185">Reference proteome</keyword>